<feature type="domain" description="Protein HGH1 C-terminal" evidence="4">
    <location>
        <begin position="287"/>
        <end position="340"/>
    </location>
</feature>
<dbReference type="EMBL" id="JANEYG010000034">
    <property type="protein sequence ID" value="KAJ8917381.1"/>
    <property type="molecule type" value="Genomic_DNA"/>
</dbReference>
<proteinExistence type="inferred from homology"/>
<accession>A0AAV8VUI9</accession>
<organism evidence="5 6">
    <name type="scientific">Exocentrus adspersus</name>
    <dbReference type="NCBI Taxonomy" id="1586481"/>
    <lineage>
        <taxon>Eukaryota</taxon>
        <taxon>Metazoa</taxon>
        <taxon>Ecdysozoa</taxon>
        <taxon>Arthropoda</taxon>
        <taxon>Hexapoda</taxon>
        <taxon>Insecta</taxon>
        <taxon>Pterygota</taxon>
        <taxon>Neoptera</taxon>
        <taxon>Endopterygota</taxon>
        <taxon>Coleoptera</taxon>
        <taxon>Polyphaga</taxon>
        <taxon>Cucujiformia</taxon>
        <taxon>Chrysomeloidea</taxon>
        <taxon>Cerambycidae</taxon>
        <taxon>Lamiinae</taxon>
        <taxon>Acanthocinini</taxon>
        <taxon>Exocentrus</taxon>
    </lineage>
</organism>
<dbReference type="AlphaFoldDB" id="A0AAV8VUI9"/>
<dbReference type="Proteomes" id="UP001159042">
    <property type="component" value="Unassembled WGS sequence"/>
</dbReference>
<evidence type="ECO:0000313" key="6">
    <source>
        <dbReference type="Proteomes" id="UP001159042"/>
    </source>
</evidence>
<sequence>MKEAITELAKFIQIGARLDLKAAALENLLGVTATEDGVEAIIAVPQLLVALVALLDDTSVPISKDASLCLINISADEKGATALIDLDVSKHCPPLQSPPLDIVNQALKNIFNPESRIADQCCMVLSNLSRPSHLIETVIEVIEKNDRSFEELINVFTKNQYNKHGAKLHYLGPVLSNLSQSHRVRLRILDKKLCVVQRLLPFTEYKDSLERRGGVVGALKNCCFETDFHEWLLSSEVDILPRLLLPLAGNEEFDEEDNDKLPLELQYLPEDKTREADPDIRCILLEALTQLVAKRVNREYIRSKNTYVILRELHKWEKDRKALAACENLVDILIRTEEEIGEENLKEVEVPPDLQEHLSKLDDEV</sequence>
<dbReference type="Pfam" id="PF04064">
    <property type="entry name" value="DUF384"/>
    <property type="match status" value="1"/>
</dbReference>
<dbReference type="InterPro" id="IPR007205">
    <property type="entry name" value="Protein_HGH1_N"/>
</dbReference>
<dbReference type="InterPro" id="IPR011989">
    <property type="entry name" value="ARM-like"/>
</dbReference>
<comment type="caution">
    <text evidence="5">The sequence shown here is derived from an EMBL/GenBank/DDBJ whole genome shotgun (WGS) entry which is preliminary data.</text>
</comment>
<dbReference type="Pfam" id="PF04063">
    <property type="entry name" value="DUF383"/>
    <property type="match status" value="1"/>
</dbReference>
<evidence type="ECO:0000256" key="2">
    <source>
        <dbReference type="ARBA" id="ARBA00014076"/>
    </source>
</evidence>
<evidence type="ECO:0000259" key="3">
    <source>
        <dbReference type="Pfam" id="PF04063"/>
    </source>
</evidence>
<evidence type="ECO:0000259" key="4">
    <source>
        <dbReference type="Pfam" id="PF04064"/>
    </source>
</evidence>
<dbReference type="InterPro" id="IPR007206">
    <property type="entry name" value="Protein_HGH1_C"/>
</dbReference>
<protein>
    <recommendedName>
        <fullName evidence="2">Protein HGH1 homolog</fullName>
    </recommendedName>
</protein>
<evidence type="ECO:0000256" key="1">
    <source>
        <dbReference type="ARBA" id="ARBA00006712"/>
    </source>
</evidence>
<dbReference type="InterPro" id="IPR016024">
    <property type="entry name" value="ARM-type_fold"/>
</dbReference>
<dbReference type="PANTHER" id="PTHR13387">
    <property type="entry name" value="PROTEIN HGH1 HOMOLOG"/>
    <property type="match status" value="1"/>
</dbReference>
<reference evidence="5 6" key="1">
    <citation type="journal article" date="2023" name="Insect Mol. Biol.">
        <title>Genome sequencing provides insights into the evolution of gene families encoding plant cell wall-degrading enzymes in longhorned beetles.</title>
        <authorList>
            <person name="Shin N.R."/>
            <person name="Okamura Y."/>
            <person name="Kirsch R."/>
            <person name="Pauchet Y."/>
        </authorList>
    </citation>
    <scope>NUCLEOTIDE SEQUENCE [LARGE SCALE GENOMIC DNA]</scope>
    <source>
        <strain evidence="5">EAD_L_NR</strain>
    </source>
</reference>
<dbReference type="InterPro" id="IPR039717">
    <property type="entry name" value="Hgh1"/>
</dbReference>
<gene>
    <name evidence="5" type="ORF">NQ315_002405</name>
</gene>
<evidence type="ECO:0000313" key="5">
    <source>
        <dbReference type="EMBL" id="KAJ8917381.1"/>
    </source>
</evidence>
<comment type="similarity">
    <text evidence="1">Belongs to the HGH1 family.</text>
</comment>
<dbReference type="SUPFAM" id="SSF48371">
    <property type="entry name" value="ARM repeat"/>
    <property type="match status" value="1"/>
</dbReference>
<feature type="domain" description="Protein HGH1 N-terminal" evidence="3">
    <location>
        <begin position="110"/>
        <end position="282"/>
    </location>
</feature>
<keyword evidence="6" id="KW-1185">Reference proteome</keyword>
<name>A0AAV8VUI9_9CUCU</name>
<dbReference type="Gene3D" id="1.25.10.10">
    <property type="entry name" value="Leucine-rich Repeat Variant"/>
    <property type="match status" value="1"/>
</dbReference>
<dbReference type="PANTHER" id="PTHR13387:SF9">
    <property type="entry name" value="PROTEIN HGH1 HOMOLOG"/>
    <property type="match status" value="1"/>
</dbReference>